<name>A0A0F9DII6_9ZZZZ</name>
<accession>A0A0F9DII6</accession>
<protein>
    <recommendedName>
        <fullName evidence="1">HNH nuclease domain-containing protein</fullName>
    </recommendedName>
</protein>
<feature type="domain" description="HNH nuclease" evidence="1">
    <location>
        <begin position="102"/>
        <end position="145"/>
    </location>
</feature>
<dbReference type="InterPro" id="IPR044925">
    <property type="entry name" value="His-Me_finger_sf"/>
</dbReference>
<evidence type="ECO:0000259" key="1">
    <source>
        <dbReference type="Pfam" id="PF13392"/>
    </source>
</evidence>
<dbReference type="Gene3D" id="3.90.75.20">
    <property type="match status" value="1"/>
</dbReference>
<sequence>MPPLRTPPFRGSFLGEIATAAALGYAGGKYIWAACVECGLERWVQTRRSIEPGRKRCLSCAHWKTGRKQYEGYELVWVYANEFFSPMARSRGPASGGYVLEHRLVVAKSLGRNLHSWECVHHKNGIRNDNRLENLELTTMGDHSRAHSDGYRAGYGKGLADGRTTQIAKLQEEVKMLRQQLECGVVL</sequence>
<dbReference type="Pfam" id="PF13392">
    <property type="entry name" value="HNH_3"/>
    <property type="match status" value="1"/>
</dbReference>
<gene>
    <name evidence="2" type="ORF">LCGC14_2195130</name>
</gene>
<organism evidence="2">
    <name type="scientific">marine sediment metagenome</name>
    <dbReference type="NCBI Taxonomy" id="412755"/>
    <lineage>
        <taxon>unclassified sequences</taxon>
        <taxon>metagenomes</taxon>
        <taxon>ecological metagenomes</taxon>
    </lineage>
</organism>
<comment type="caution">
    <text evidence="2">The sequence shown here is derived from an EMBL/GenBank/DDBJ whole genome shotgun (WGS) entry which is preliminary data.</text>
</comment>
<dbReference type="SUPFAM" id="SSF54060">
    <property type="entry name" value="His-Me finger endonucleases"/>
    <property type="match status" value="1"/>
</dbReference>
<proteinExistence type="predicted"/>
<dbReference type="EMBL" id="LAZR01028813">
    <property type="protein sequence ID" value="KKL61454.1"/>
    <property type="molecule type" value="Genomic_DNA"/>
</dbReference>
<dbReference type="InterPro" id="IPR003615">
    <property type="entry name" value="HNH_nuc"/>
</dbReference>
<reference evidence="2" key="1">
    <citation type="journal article" date="2015" name="Nature">
        <title>Complex archaea that bridge the gap between prokaryotes and eukaryotes.</title>
        <authorList>
            <person name="Spang A."/>
            <person name="Saw J.H."/>
            <person name="Jorgensen S.L."/>
            <person name="Zaremba-Niedzwiedzka K."/>
            <person name="Martijn J."/>
            <person name="Lind A.E."/>
            <person name="van Eijk R."/>
            <person name="Schleper C."/>
            <person name="Guy L."/>
            <person name="Ettema T.J."/>
        </authorList>
    </citation>
    <scope>NUCLEOTIDE SEQUENCE</scope>
</reference>
<dbReference type="AlphaFoldDB" id="A0A0F9DII6"/>
<evidence type="ECO:0000313" key="2">
    <source>
        <dbReference type="EMBL" id="KKL61454.1"/>
    </source>
</evidence>